<feature type="region of interest" description="Disordered" evidence="1">
    <location>
        <begin position="103"/>
        <end position="122"/>
    </location>
</feature>
<keyword evidence="2" id="KW-0732">Signal</keyword>
<comment type="caution">
    <text evidence="3">The sequence shown here is derived from an EMBL/GenBank/DDBJ whole genome shotgun (WGS) entry which is preliminary data.</text>
</comment>
<feature type="signal peptide" evidence="2">
    <location>
        <begin position="1"/>
        <end position="18"/>
    </location>
</feature>
<organism evidence="3 4">
    <name type="scientific">Larkinella insperata</name>
    <dbReference type="NCBI Taxonomy" id="332158"/>
    <lineage>
        <taxon>Bacteria</taxon>
        <taxon>Pseudomonadati</taxon>
        <taxon>Bacteroidota</taxon>
        <taxon>Cytophagia</taxon>
        <taxon>Cytophagales</taxon>
        <taxon>Spirosomataceae</taxon>
        <taxon>Larkinella</taxon>
    </lineage>
</organism>
<dbReference type="EMBL" id="JBHTLP010000021">
    <property type="protein sequence ID" value="MFD1144302.1"/>
    <property type="molecule type" value="Genomic_DNA"/>
</dbReference>
<feature type="chain" id="PRO_5046833167" description="YD repeat-containing protein" evidence="2">
    <location>
        <begin position="19"/>
        <end position="353"/>
    </location>
</feature>
<keyword evidence="4" id="KW-1185">Reference proteome</keyword>
<evidence type="ECO:0000313" key="3">
    <source>
        <dbReference type="EMBL" id="MFD1144302.1"/>
    </source>
</evidence>
<gene>
    <name evidence="3" type="ORF">ACFQ4C_24460</name>
</gene>
<evidence type="ECO:0000256" key="2">
    <source>
        <dbReference type="SAM" id="SignalP"/>
    </source>
</evidence>
<evidence type="ECO:0000313" key="4">
    <source>
        <dbReference type="Proteomes" id="UP001597116"/>
    </source>
</evidence>
<dbReference type="Proteomes" id="UP001597116">
    <property type="component" value="Unassembled WGS sequence"/>
</dbReference>
<evidence type="ECO:0008006" key="5">
    <source>
        <dbReference type="Google" id="ProtNLM"/>
    </source>
</evidence>
<accession>A0ABW3QA08</accession>
<reference evidence="4" key="1">
    <citation type="journal article" date="2019" name="Int. J. Syst. Evol. Microbiol.">
        <title>The Global Catalogue of Microorganisms (GCM) 10K type strain sequencing project: providing services to taxonomists for standard genome sequencing and annotation.</title>
        <authorList>
            <consortium name="The Broad Institute Genomics Platform"/>
            <consortium name="The Broad Institute Genome Sequencing Center for Infectious Disease"/>
            <person name="Wu L."/>
            <person name="Ma J."/>
        </authorList>
    </citation>
    <scope>NUCLEOTIDE SEQUENCE [LARGE SCALE GENOMIC DNA]</scope>
    <source>
        <strain evidence="4">CCUG 55608</strain>
    </source>
</reference>
<feature type="compositionally biased region" description="Polar residues" evidence="1">
    <location>
        <begin position="111"/>
        <end position="122"/>
    </location>
</feature>
<name>A0ABW3QA08_9BACT</name>
<dbReference type="RefSeq" id="WP_265988880.1">
    <property type="nucleotide sequence ID" value="NZ_CP110973.1"/>
</dbReference>
<proteinExistence type="predicted"/>
<evidence type="ECO:0000256" key="1">
    <source>
        <dbReference type="SAM" id="MobiDB-lite"/>
    </source>
</evidence>
<sequence>MKATNPVLLLIFSSGLLAGCDPGRTEETARQSACRIQKIVATAQSDVSSQQEETSFTYNADGNLTQKAFKRNLSYQNGIGNQLYTVTDTYTYDANGFLTAAASQTSEQTTRPNNSVLSQQRSSATTYLYTDGRLTGYETRDQNPYGVVTRSTVVLKYDEKGELVTKIDTRTPEIVPADAPEKPSGPVQSTWTYKSGQVIDYFEKNGTTESHPWTLQDGLVTKMVLPGGYTQQNTYDNQQRVTKNEEFVNNQLTGYYTHEWSNAKPATSTLPAFKGHPVVRPEFGVAGVMNTYNSYAINSQTNAAQHVSEKTGAPVANAQGLVESTTGEIRLLPTAARPQRTALTETYTYSNCQ</sequence>
<protein>
    <recommendedName>
        <fullName evidence="5">YD repeat-containing protein</fullName>
    </recommendedName>
</protein>
<dbReference type="PROSITE" id="PS51257">
    <property type="entry name" value="PROKAR_LIPOPROTEIN"/>
    <property type="match status" value="1"/>
</dbReference>